<organism evidence="1 2">
    <name type="scientific">Hansschlegelia plantiphila</name>
    <dbReference type="NCBI Taxonomy" id="374655"/>
    <lineage>
        <taxon>Bacteria</taxon>
        <taxon>Pseudomonadati</taxon>
        <taxon>Pseudomonadota</taxon>
        <taxon>Alphaproteobacteria</taxon>
        <taxon>Hyphomicrobiales</taxon>
        <taxon>Methylopilaceae</taxon>
        <taxon>Hansschlegelia</taxon>
    </lineage>
</organism>
<name>A0A9W6J5R1_9HYPH</name>
<evidence type="ECO:0000313" key="1">
    <source>
        <dbReference type="EMBL" id="GLK69788.1"/>
    </source>
</evidence>
<keyword evidence="2" id="KW-1185">Reference proteome</keyword>
<sequence length="73" mass="7732">MCNPEGGELVLEVRCLVTGVLELCTIEGTSLRSGVPLDELVAALNAFGGCETDGYAIVQHETLCGCGWRHRPA</sequence>
<proteinExistence type="predicted"/>
<evidence type="ECO:0000313" key="2">
    <source>
        <dbReference type="Proteomes" id="UP001143372"/>
    </source>
</evidence>
<comment type="caution">
    <text evidence="1">The sequence shown here is derived from an EMBL/GenBank/DDBJ whole genome shotgun (WGS) entry which is preliminary data.</text>
</comment>
<gene>
    <name evidence="1" type="ORF">GCM10008179_34260</name>
</gene>
<accession>A0A9W6J5R1</accession>
<protein>
    <submittedName>
        <fullName evidence="1">Uncharacterized protein</fullName>
    </submittedName>
</protein>
<dbReference type="Proteomes" id="UP001143372">
    <property type="component" value="Unassembled WGS sequence"/>
</dbReference>
<dbReference type="AlphaFoldDB" id="A0A9W6J5R1"/>
<dbReference type="EMBL" id="BSFI01000023">
    <property type="protein sequence ID" value="GLK69788.1"/>
    <property type="molecule type" value="Genomic_DNA"/>
</dbReference>
<reference evidence="1" key="1">
    <citation type="journal article" date="2014" name="Int. J. Syst. Evol. Microbiol.">
        <title>Complete genome sequence of Corynebacterium casei LMG S-19264T (=DSM 44701T), isolated from a smear-ripened cheese.</title>
        <authorList>
            <consortium name="US DOE Joint Genome Institute (JGI-PGF)"/>
            <person name="Walter F."/>
            <person name="Albersmeier A."/>
            <person name="Kalinowski J."/>
            <person name="Ruckert C."/>
        </authorList>
    </citation>
    <scope>NUCLEOTIDE SEQUENCE</scope>
    <source>
        <strain evidence="1">VKM B-2347</strain>
    </source>
</reference>
<reference evidence="1" key="2">
    <citation type="submission" date="2023-01" db="EMBL/GenBank/DDBJ databases">
        <authorList>
            <person name="Sun Q."/>
            <person name="Evtushenko L."/>
        </authorList>
    </citation>
    <scope>NUCLEOTIDE SEQUENCE</scope>
    <source>
        <strain evidence="1">VKM B-2347</strain>
    </source>
</reference>